<reference evidence="2 3" key="1">
    <citation type="submission" date="2016-11" db="EMBL/GenBank/DDBJ databases">
        <authorList>
            <person name="Jaros S."/>
            <person name="Januszkiewicz K."/>
            <person name="Wedrychowicz H."/>
        </authorList>
    </citation>
    <scope>NUCLEOTIDE SEQUENCE [LARGE SCALE GENOMIC DNA]</scope>
    <source>
        <strain evidence="2 3">OK807</strain>
    </source>
</reference>
<dbReference type="EMBL" id="FPJO01000016">
    <property type="protein sequence ID" value="SFY27847.1"/>
    <property type="molecule type" value="Genomic_DNA"/>
</dbReference>
<name>A0A1K2DWP7_STRAR</name>
<protein>
    <submittedName>
        <fullName evidence="2">Uncharacterized protein</fullName>
    </submittedName>
</protein>
<evidence type="ECO:0000313" key="3">
    <source>
        <dbReference type="Proteomes" id="UP000181909"/>
    </source>
</evidence>
<evidence type="ECO:0000313" key="2">
    <source>
        <dbReference type="EMBL" id="SFY27847.1"/>
    </source>
</evidence>
<sequence>MPSPKLRAEQYLLVTVAACSAVNPVGAEELAAATGVYAKNCGLVPVFIMNTGLLTKGHRRATYLPSEKGRYIARAFARGEAEGLGALRTKWRGQWFARTVRDRCRHGPVSREGLVAALMVAAKAGPERIKQAHVLLDLMVAVGLVTVEKSGELNYFEGASHTDAPPTGTQNTDTPHEAPQTANEDDEPSAAEEPLPQDECQSGSTRQPDSEGVQDGDEQPQTEVPRPRTEAPGGQPPGGTGPDQDLLSLLLPPVLLADLTHLTSAEVLELHSHLTAVTALTAKLRGHRVT</sequence>
<dbReference type="Proteomes" id="UP000181909">
    <property type="component" value="Unassembled WGS sequence"/>
</dbReference>
<organism evidence="2 3">
    <name type="scientific">Streptomyces atratus</name>
    <dbReference type="NCBI Taxonomy" id="1893"/>
    <lineage>
        <taxon>Bacteria</taxon>
        <taxon>Bacillati</taxon>
        <taxon>Actinomycetota</taxon>
        <taxon>Actinomycetes</taxon>
        <taxon>Kitasatosporales</taxon>
        <taxon>Streptomycetaceae</taxon>
        <taxon>Streptomyces</taxon>
    </lineage>
</organism>
<proteinExistence type="predicted"/>
<gene>
    <name evidence="2" type="ORF">SAMN02787144_101612</name>
</gene>
<dbReference type="OrthoDB" id="4048226at2"/>
<feature type="region of interest" description="Disordered" evidence="1">
    <location>
        <begin position="157"/>
        <end position="246"/>
    </location>
</feature>
<accession>A0A1K2DWP7</accession>
<dbReference type="STRING" id="1893.SAMN02787144_101612"/>
<dbReference type="AlphaFoldDB" id="A0A1K2DWP7"/>
<evidence type="ECO:0000256" key="1">
    <source>
        <dbReference type="SAM" id="MobiDB-lite"/>
    </source>
</evidence>